<feature type="binding site" evidence="17">
    <location>
        <position position="434"/>
    </location>
    <ligand>
        <name>AMP</name>
        <dbReference type="ChEBI" id="CHEBI:456215"/>
    </ligand>
</feature>
<protein>
    <recommendedName>
        <fullName evidence="19">Bifunctional NAD(P)H-hydrate repair enzyme</fullName>
    </recommendedName>
    <alternativeName>
        <fullName evidence="19">Nicotinamide nucleotide repair protein</fullName>
    </alternativeName>
    <domain>
        <recommendedName>
            <fullName evidence="19">ADP-dependent (S)-NAD(P)H-hydrate dehydratase</fullName>
            <ecNumber evidence="19">4.2.1.136</ecNumber>
        </recommendedName>
        <alternativeName>
            <fullName evidence="19">ADP-dependent NAD(P)HX dehydratase</fullName>
        </alternativeName>
    </domain>
    <domain>
        <recommendedName>
            <fullName evidence="19">NAD(P)H-hydrate epimerase</fullName>
            <ecNumber evidence="19">5.1.99.6</ecNumber>
        </recommendedName>
    </domain>
</protein>
<dbReference type="RefSeq" id="WP_161816095.1">
    <property type="nucleotide sequence ID" value="NZ_BLJN01000009.1"/>
</dbReference>
<comment type="catalytic activity">
    <reaction evidence="2 18 19">
        <text>(6R)-NADPHX = (6S)-NADPHX</text>
        <dbReference type="Rhea" id="RHEA:32227"/>
        <dbReference type="ChEBI" id="CHEBI:64076"/>
        <dbReference type="ChEBI" id="CHEBI:64077"/>
        <dbReference type="EC" id="5.1.99.6"/>
    </reaction>
</comment>
<evidence type="ECO:0000256" key="2">
    <source>
        <dbReference type="ARBA" id="ARBA00000909"/>
    </source>
</evidence>
<evidence type="ECO:0000256" key="18">
    <source>
        <dbReference type="HAMAP-Rule" id="MF_01966"/>
    </source>
</evidence>
<reference evidence="23" key="1">
    <citation type="submission" date="2020-01" db="EMBL/GenBank/DDBJ databases">
        <title>'Steroidobacter agaridevorans' sp. nov., agar-degrading bacteria isolated from rhizosphere soils.</title>
        <authorList>
            <person name="Ikenaga M."/>
            <person name="Kataoka M."/>
            <person name="Murouchi A."/>
            <person name="Katsuragi S."/>
            <person name="Sakai M."/>
        </authorList>
    </citation>
    <scope>NUCLEOTIDE SEQUENCE [LARGE SCALE GENOMIC DNA]</scope>
    <source>
        <strain evidence="23">YU21-B</strain>
    </source>
</reference>
<feature type="binding site" evidence="18">
    <location>
        <position position="126"/>
    </location>
    <ligand>
        <name>K(+)</name>
        <dbReference type="ChEBI" id="CHEBI:29103"/>
    </ligand>
</feature>
<evidence type="ECO:0000259" key="20">
    <source>
        <dbReference type="PROSITE" id="PS51383"/>
    </source>
</evidence>
<dbReference type="Pfam" id="PF01256">
    <property type="entry name" value="Carb_kinase"/>
    <property type="match status" value="1"/>
</dbReference>
<evidence type="ECO:0000256" key="15">
    <source>
        <dbReference type="ARBA" id="ARBA00048238"/>
    </source>
</evidence>
<evidence type="ECO:0000256" key="12">
    <source>
        <dbReference type="ARBA" id="ARBA00023239"/>
    </source>
</evidence>
<dbReference type="PROSITE" id="PS51383">
    <property type="entry name" value="YJEF_C_3"/>
    <property type="match status" value="1"/>
</dbReference>
<evidence type="ECO:0000256" key="10">
    <source>
        <dbReference type="ARBA" id="ARBA00023027"/>
    </source>
</evidence>
<sequence>MKPLPLAVHTAAQVRALDRHAIDHLHIPSYTLMTQAGEAAAVALRSCWPSKQRIAVVCGPGNNGGDGYVLARLVQAMRVDVTVVSLSDTAQLRGDAKRAHDDFIASGGVVRPWSDGCLANAEVIVDAIFGTGLSRPLDAVMIERINAINDCGAPVLSLDIPSGLDSDSGAVWGAAIVAERTLSFIGLKLGFYLGEGPNHTGIVLFDDLDLPAGAADFVPPSALRIDEDFVAHLLPRRRRTAHKGQQGSVLVIGGGLGMAGAARMAGEAALRAGAGLVTVATWPENVASITASRPELMCRGVEGASELAAMIERADVLAIGPGLGQSDWGRALLDITLESDKPTVIDADALNLLAHAPCSNANWILTPHPGEAGRLLGIGTADVQRNRLQSAREIAKKFDGTVVLKGAGTLVVTGDSLPYICDQGNPGMASPGMGDVLTGVIAGIAAQTADLPGAARAGVLVHAMAGDMAARRGERGLLATDLFGYLPTCVNPAQRF</sequence>
<comment type="function">
    <text evidence="17">Catalyzes the dehydration of the S-form of NAD(P)HX at the expense of ADP, which is converted to AMP. Together with NAD(P)HX epimerase, which catalyzes the epimerization of the S- and R-forms, the enzyme allows the repair of both epimers of NAD(P)HX, a damaged form of NAD(P)H that is a result of enzymatic or heat-dependent hydration.</text>
</comment>
<dbReference type="GO" id="GO:0046496">
    <property type="term" value="P:nicotinamide nucleotide metabolic process"/>
    <property type="evidence" value="ECO:0007669"/>
    <property type="project" value="UniProtKB-UniRule"/>
</dbReference>
<feature type="binding site" evidence="17">
    <location>
        <position position="261"/>
    </location>
    <ligand>
        <name>(6S)-NADPHX</name>
        <dbReference type="ChEBI" id="CHEBI:64076"/>
    </ligand>
</feature>
<evidence type="ECO:0000256" key="16">
    <source>
        <dbReference type="ARBA" id="ARBA00049209"/>
    </source>
</evidence>
<dbReference type="Pfam" id="PF03853">
    <property type="entry name" value="YjeF_N"/>
    <property type="match status" value="1"/>
</dbReference>
<keyword evidence="8 17" id="KW-0521">NADP</keyword>
<organism evidence="22 23">
    <name type="scientific">Steroidobacter agaridevorans</name>
    <dbReference type="NCBI Taxonomy" id="2695856"/>
    <lineage>
        <taxon>Bacteria</taxon>
        <taxon>Pseudomonadati</taxon>
        <taxon>Pseudomonadota</taxon>
        <taxon>Gammaproteobacteria</taxon>
        <taxon>Steroidobacterales</taxon>
        <taxon>Steroidobacteraceae</taxon>
        <taxon>Steroidobacter</taxon>
    </lineage>
</organism>
<keyword evidence="7 17" id="KW-0067">ATP-binding</keyword>
<dbReference type="NCBIfam" id="TIGR00197">
    <property type="entry name" value="yjeF_nterm"/>
    <property type="match status" value="1"/>
</dbReference>
<gene>
    <name evidence="22" type="primary">nnr</name>
    <name evidence="17" type="synonym">nnrD</name>
    <name evidence="18" type="synonym">nnrE</name>
    <name evidence="22" type="ORF">GCM10011487_64960</name>
</gene>
<dbReference type="NCBIfam" id="TIGR00196">
    <property type="entry name" value="yjeF_cterm"/>
    <property type="match status" value="1"/>
</dbReference>
<dbReference type="Proteomes" id="UP000445000">
    <property type="component" value="Unassembled WGS sequence"/>
</dbReference>
<dbReference type="GO" id="GO:0052855">
    <property type="term" value="F:ADP-dependent NAD(P)H-hydrate dehydratase activity"/>
    <property type="evidence" value="ECO:0007669"/>
    <property type="project" value="UniProtKB-UniRule"/>
</dbReference>
<evidence type="ECO:0000256" key="6">
    <source>
        <dbReference type="ARBA" id="ARBA00022741"/>
    </source>
</evidence>
<evidence type="ECO:0000256" key="7">
    <source>
        <dbReference type="ARBA" id="ARBA00022840"/>
    </source>
</evidence>
<keyword evidence="13" id="KW-0511">Multifunctional enzyme</keyword>
<dbReference type="AlphaFoldDB" id="A0A829YPU6"/>
<dbReference type="GO" id="GO:0005524">
    <property type="term" value="F:ATP binding"/>
    <property type="evidence" value="ECO:0007669"/>
    <property type="project" value="UniProtKB-UniRule"/>
</dbReference>
<evidence type="ECO:0000256" key="1">
    <source>
        <dbReference type="ARBA" id="ARBA00000013"/>
    </source>
</evidence>
<evidence type="ECO:0000256" key="3">
    <source>
        <dbReference type="ARBA" id="ARBA00006001"/>
    </source>
</evidence>
<dbReference type="GO" id="GO:0052856">
    <property type="term" value="F:NAD(P)HX epimerase activity"/>
    <property type="evidence" value="ECO:0007669"/>
    <property type="project" value="UniProtKB-UniRule"/>
</dbReference>
<feature type="binding site" evidence="17">
    <location>
        <position position="368"/>
    </location>
    <ligand>
        <name>(6S)-NADPHX</name>
        <dbReference type="ChEBI" id="CHEBI:64076"/>
    </ligand>
</feature>
<feature type="domain" description="YjeF C-terminal" evidence="20">
    <location>
        <begin position="226"/>
        <end position="493"/>
    </location>
</feature>
<dbReference type="InterPro" id="IPR004443">
    <property type="entry name" value="YjeF_N_dom"/>
</dbReference>
<feature type="binding site" evidence="17">
    <location>
        <begin position="405"/>
        <end position="409"/>
    </location>
    <ligand>
        <name>AMP</name>
        <dbReference type="ChEBI" id="CHEBI:456215"/>
    </ligand>
</feature>
<comment type="cofactor">
    <cofactor evidence="17">
        <name>Mg(2+)</name>
        <dbReference type="ChEBI" id="CHEBI:18420"/>
    </cofactor>
</comment>
<comment type="similarity">
    <text evidence="3 19">In the N-terminal section; belongs to the NnrE/AIBP family.</text>
</comment>
<comment type="caution">
    <text evidence="22">The sequence shown here is derived from an EMBL/GenBank/DDBJ whole genome shotgun (WGS) entry which is preliminary data.</text>
</comment>
<comment type="subunit">
    <text evidence="17">Homotetramer.</text>
</comment>
<keyword evidence="23" id="KW-1185">Reference proteome</keyword>
<dbReference type="InterPro" id="IPR029056">
    <property type="entry name" value="Ribokinase-like"/>
</dbReference>
<evidence type="ECO:0000256" key="4">
    <source>
        <dbReference type="ARBA" id="ARBA00009524"/>
    </source>
</evidence>
<comment type="similarity">
    <text evidence="4 19">In the C-terminal section; belongs to the NnrD/CARKD family.</text>
</comment>
<evidence type="ECO:0000256" key="8">
    <source>
        <dbReference type="ARBA" id="ARBA00022857"/>
    </source>
</evidence>
<comment type="function">
    <text evidence="18">Catalyzes the epimerization of the S- and R-forms of NAD(P)HX, a damaged form of NAD(P)H that is a result of enzymatic or heat-dependent hydration. This is a prerequisite for the S-specific NAD(P)H-hydrate dehydratase to allow the repair of both epimers of NAD(P)HX.</text>
</comment>
<comment type="catalytic activity">
    <reaction evidence="15 17 19">
        <text>(6S)-NADHX + ADP = AMP + phosphate + NADH + H(+)</text>
        <dbReference type="Rhea" id="RHEA:32223"/>
        <dbReference type="ChEBI" id="CHEBI:15378"/>
        <dbReference type="ChEBI" id="CHEBI:43474"/>
        <dbReference type="ChEBI" id="CHEBI:57945"/>
        <dbReference type="ChEBI" id="CHEBI:64074"/>
        <dbReference type="ChEBI" id="CHEBI:456215"/>
        <dbReference type="ChEBI" id="CHEBI:456216"/>
        <dbReference type="EC" id="4.2.1.136"/>
    </reaction>
</comment>
<keyword evidence="12 17" id="KW-0456">Lyase</keyword>
<comment type="catalytic activity">
    <reaction evidence="1 18 19">
        <text>(6R)-NADHX = (6S)-NADHX</text>
        <dbReference type="Rhea" id="RHEA:32215"/>
        <dbReference type="ChEBI" id="CHEBI:64074"/>
        <dbReference type="ChEBI" id="CHEBI:64075"/>
        <dbReference type="EC" id="5.1.99.6"/>
    </reaction>
</comment>
<keyword evidence="9 18" id="KW-0630">Potassium</keyword>
<evidence type="ECO:0000259" key="21">
    <source>
        <dbReference type="PROSITE" id="PS51385"/>
    </source>
</evidence>
<comment type="cofactor">
    <cofactor evidence="18 19">
        <name>K(+)</name>
        <dbReference type="ChEBI" id="CHEBI:29103"/>
    </cofactor>
    <text evidence="18 19">Binds 1 potassium ion per subunit.</text>
</comment>
<accession>A0A829YPU6</accession>
<dbReference type="GO" id="GO:0046872">
    <property type="term" value="F:metal ion binding"/>
    <property type="evidence" value="ECO:0007669"/>
    <property type="project" value="UniProtKB-UniRule"/>
</dbReference>
<evidence type="ECO:0000313" key="23">
    <source>
        <dbReference type="Proteomes" id="UP000445000"/>
    </source>
</evidence>
<dbReference type="PROSITE" id="PS51385">
    <property type="entry name" value="YJEF_N"/>
    <property type="match status" value="1"/>
</dbReference>
<evidence type="ECO:0000256" key="11">
    <source>
        <dbReference type="ARBA" id="ARBA00023235"/>
    </source>
</evidence>
<keyword evidence="11 18" id="KW-0413">Isomerase</keyword>
<dbReference type="InterPro" id="IPR030677">
    <property type="entry name" value="Nnr"/>
</dbReference>
<dbReference type="SUPFAM" id="SSF53613">
    <property type="entry name" value="Ribokinase-like"/>
    <property type="match status" value="1"/>
</dbReference>
<feature type="binding site" evidence="18">
    <location>
        <begin position="130"/>
        <end position="136"/>
    </location>
    <ligand>
        <name>(6S)-NADPHX</name>
        <dbReference type="ChEBI" id="CHEBI:64076"/>
    </ligand>
</feature>
<feature type="binding site" evidence="17">
    <location>
        <position position="435"/>
    </location>
    <ligand>
        <name>(6S)-NADPHX</name>
        <dbReference type="ChEBI" id="CHEBI:64076"/>
    </ligand>
</feature>
<keyword evidence="10 17" id="KW-0520">NAD</keyword>
<dbReference type="SUPFAM" id="SSF64153">
    <property type="entry name" value="YjeF N-terminal domain-like"/>
    <property type="match status" value="1"/>
</dbReference>
<evidence type="ECO:0000256" key="13">
    <source>
        <dbReference type="ARBA" id="ARBA00023268"/>
    </source>
</evidence>
<evidence type="ECO:0000256" key="19">
    <source>
        <dbReference type="PIRNR" id="PIRNR017184"/>
    </source>
</evidence>
<evidence type="ECO:0000256" key="9">
    <source>
        <dbReference type="ARBA" id="ARBA00022958"/>
    </source>
</evidence>
<feature type="binding site" evidence="18">
    <location>
        <position position="159"/>
    </location>
    <ligand>
        <name>(6S)-NADPHX</name>
        <dbReference type="ChEBI" id="CHEBI:64076"/>
    </ligand>
</feature>
<evidence type="ECO:0000256" key="5">
    <source>
        <dbReference type="ARBA" id="ARBA00022723"/>
    </source>
</evidence>
<keyword evidence="6 17" id="KW-0547">Nucleotide-binding</keyword>
<feature type="binding site" evidence="18">
    <location>
        <begin position="62"/>
        <end position="66"/>
    </location>
    <ligand>
        <name>(6S)-NADPHX</name>
        <dbReference type="ChEBI" id="CHEBI:64076"/>
    </ligand>
</feature>
<feature type="binding site" evidence="18">
    <location>
        <position position="63"/>
    </location>
    <ligand>
        <name>K(+)</name>
        <dbReference type="ChEBI" id="CHEBI:29103"/>
    </ligand>
</feature>
<feature type="binding site" evidence="17">
    <location>
        <position position="322"/>
    </location>
    <ligand>
        <name>(6S)-NADPHX</name>
        <dbReference type="ChEBI" id="CHEBI:64076"/>
    </ligand>
</feature>
<dbReference type="EMBL" id="BLJN01000009">
    <property type="protein sequence ID" value="GFE84496.1"/>
    <property type="molecule type" value="Genomic_DNA"/>
</dbReference>
<dbReference type="GO" id="GO:0110051">
    <property type="term" value="P:metabolite repair"/>
    <property type="evidence" value="ECO:0007669"/>
    <property type="project" value="TreeGrafter"/>
</dbReference>
<proteinExistence type="inferred from homology"/>
<dbReference type="CDD" id="cd01171">
    <property type="entry name" value="YXKO-related"/>
    <property type="match status" value="1"/>
</dbReference>
<dbReference type="FunFam" id="3.40.1190.20:FF:000017">
    <property type="entry name" value="Multifunctional fusion protein"/>
    <property type="match status" value="1"/>
</dbReference>
<comment type="function">
    <text evidence="14 19">Bifunctional enzyme that catalyzes the epimerization of the S- and R-forms of NAD(P)HX and the dehydration of the S-form of NAD(P)HX at the expense of ADP, which is converted to AMP. This allows the repair of both epimers of NAD(P)HX, a damaged form of NAD(P)H that is a result of enzymatic or heat-dependent hydration.</text>
</comment>
<comment type="similarity">
    <text evidence="17">Belongs to the NnrD/CARKD family.</text>
</comment>
<evidence type="ECO:0000313" key="22">
    <source>
        <dbReference type="EMBL" id="GFE84496.1"/>
    </source>
</evidence>
<dbReference type="PANTHER" id="PTHR12592">
    <property type="entry name" value="ATP-DEPENDENT (S)-NAD(P)H-HYDRATE DEHYDRATASE FAMILY MEMBER"/>
    <property type="match status" value="1"/>
</dbReference>
<dbReference type="Gene3D" id="3.40.1190.20">
    <property type="match status" value="1"/>
</dbReference>
<dbReference type="HAMAP" id="MF_01965">
    <property type="entry name" value="NADHX_dehydratase"/>
    <property type="match status" value="1"/>
</dbReference>
<keyword evidence="5 18" id="KW-0479">Metal-binding</keyword>
<dbReference type="HAMAP" id="MF_01966">
    <property type="entry name" value="NADHX_epimerase"/>
    <property type="match status" value="1"/>
</dbReference>
<feature type="binding site" evidence="18">
    <location>
        <position position="162"/>
    </location>
    <ligand>
        <name>K(+)</name>
        <dbReference type="ChEBI" id="CHEBI:29103"/>
    </ligand>
</feature>
<evidence type="ECO:0000256" key="17">
    <source>
        <dbReference type="HAMAP-Rule" id="MF_01965"/>
    </source>
</evidence>
<dbReference type="EC" id="5.1.99.6" evidence="19"/>
<dbReference type="PIRSF" id="PIRSF017184">
    <property type="entry name" value="Nnr"/>
    <property type="match status" value="1"/>
</dbReference>
<comment type="catalytic activity">
    <reaction evidence="16 17 19">
        <text>(6S)-NADPHX + ADP = AMP + phosphate + NADPH + H(+)</text>
        <dbReference type="Rhea" id="RHEA:32235"/>
        <dbReference type="ChEBI" id="CHEBI:15378"/>
        <dbReference type="ChEBI" id="CHEBI:43474"/>
        <dbReference type="ChEBI" id="CHEBI:57783"/>
        <dbReference type="ChEBI" id="CHEBI:64076"/>
        <dbReference type="ChEBI" id="CHEBI:456215"/>
        <dbReference type="ChEBI" id="CHEBI:456216"/>
        <dbReference type="EC" id="4.2.1.136"/>
    </reaction>
</comment>
<evidence type="ECO:0000256" key="14">
    <source>
        <dbReference type="ARBA" id="ARBA00025153"/>
    </source>
</evidence>
<name>A0A829YPU6_9GAMM</name>
<dbReference type="InterPro" id="IPR036652">
    <property type="entry name" value="YjeF_N_dom_sf"/>
</dbReference>
<dbReference type="InterPro" id="IPR000631">
    <property type="entry name" value="CARKD"/>
</dbReference>
<dbReference type="PANTHER" id="PTHR12592:SF0">
    <property type="entry name" value="ATP-DEPENDENT (S)-NAD(P)H-HYDRATE DEHYDRATASE"/>
    <property type="match status" value="1"/>
</dbReference>
<feature type="domain" description="YjeF N-terminal" evidence="21">
    <location>
        <begin position="14"/>
        <end position="216"/>
    </location>
</feature>
<dbReference type="Gene3D" id="3.40.50.10260">
    <property type="entry name" value="YjeF N-terminal domain"/>
    <property type="match status" value="1"/>
</dbReference>
<dbReference type="EC" id="4.2.1.136" evidence="19"/>
<comment type="similarity">
    <text evidence="18">Belongs to the NnrE/AIBP family.</text>
</comment>
<comment type="caution">
    <text evidence="18">Lacks conserved residue(s) required for the propagation of feature annotation.</text>
</comment>